<proteinExistence type="predicted"/>
<feature type="chain" id="PRO_5011581529" evidence="1">
    <location>
        <begin position="22"/>
        <end position="230"/>
    </location>
</feature>
<dbReference type="AlphaFoldDB" id="A0A1H3XGT5"/>
<dbReference type="Proteomes" id="UP000198846">
    <property type="component" value="Unassembled WGS sequence"/>
</dbReference>
<gene>
    <name evidence="2" type="ORF">SAMN04487990_10519</name>
</gene>
<organism evidence="2 3">
    <name type="scientific">Bizionia paragorgiae</name>
    <dbReference type="NCBI Taxonomy" id="283786"/>
    <lineage>
        <taxon>Bacteria</taxon>
        <taxon>Pseudomonadati</taxon>
        <taxon>Bacteroidota</taxon>
        <taxon>Flavobacteriia</taxon>
        <taxon>Flavobacteriales</taxon>
        <taxon>Flavobacteriaceae</taxon>
        <taxon>Bizionia</taxon>
    </lineage>
</organism>
<dbReference type="EMBL" id="FNQK01000005">
    <property type="protein sequence ID" value="SDZ98569.1"/>
    <property type="molecule type" value="Genomic_DNA"/>
</dbReference>
<dbReference type="STRING" id="283786.SAMN04487990_10519"/>
<sequence length="230" mass="24505">MKKRFLKTFLPVMLLVSAVFIIGSGCGDGISNPPQDFQDYWPDIDQDSYGDASVSPTTYASSDAPANYVMDNTDCNDNDATIYPGATEILDNGVDEDCNGYISITLFVDADGDGFGKAIEVLELLVDESIPSGYSYYAGDCNDDDAAINPLVDEIVGNGIDDNCDGDIDIVEYYTDADGDGYGAGSALPPPAAGVNNNLDCDDTNANIHPYTREFLNDGIDSNCDGEDNT</sequence>
<protein>
    <submittedName>
        <fullName evidence="2">Putative metal-binding motif-containing protein</fullName>
    </submittedName>
</protein>
<evidence type="ECO:0000256" key="1">
    <source>
        <dbReference type="SAM" id="SignalP"/>
    </source>
</evidence>
<accession>A0A1H3XGT5</accession>
<reference evidence="2 3" key="1">
    <citation type="submission" date="2016-10" db="EMBL/GenBank/DDBJ databases">
        <authorList>
            <person name="de Groot N.N."/>
        </authorList>
    </citation>
    <scope>NUCLEOTIDE SEQUENCE [LARGE SCALE GENOMIC DNA]</scope>
    <source>
        <strain evidence="2 3">DSM 23842</strain>
    </source>
</reference>
<dbReference type="Pfam" id="PF11617">
    <property type="entry name" value="Cu-binding_MopE"/>
    <property type="match status" value="3"/>
</dbReference>
<keyword evidence="3" id="KW-1185">Reference proteome</keyword>
<evidence type="ECO:0000313" key="3">
    <source>
        <dbReference type="Proteomes" id="UP000198846"/>
    </source>
</evidence>
<evidence type="ECO:0000313" key="2">
    <source>
        <dbReference type="EMBL" id="SDZ98569.1"/>
    </source>
</evidence>
<name>A0A1H3XGT5_BIZPA</name>
<dbReference type="OrthoDB" id="2972467at2"/>
<dbReference type="RefSeq" id="WP_092132981.1">
    <property type="nucleotide sequence ID" value="NZ_FNQK01000005.1"/>
</dbReference>
<dbReference type="PROSITE" id="PS51257">
    <property type="entry name" value="PROKAR_LIPOPROTEIN"/>
    <property type="match status" value="1"/>
</dbReference>
<dbReference type="InterPro" id="IPR021655">
    <property type="entry name" value="Put_metal-bd"/>
</dbReference>
<keyword evidence="1" id="KW-0732">Signal</keyword>
<feature type="signal peptide" evidence="1">
    <location>
        <begin position="1"/>
        <end position="21"/>
    </location>
</feature>